<comment type="caution">
    <text evidence="1">The sequence shown here is derived from an EMBL/GenBank/DDBJ whole genome shotgun (WGS) entry which is preliminary data.</text>
</comment>
<name>A0AAW2HGY0_9NEOP</name>
<accession>A0AAW2HGY0</accession>
<dbReference type="EMBL" id="JARGDH010000004">
    <property type="protein sequence ID" value="KAL0269075.1"/>
    <property type="molecule type" value="Genomic_DNA"/>
</dbReference>
<gene>
    <name evidence="1" type="ORF">PYX00_006910</name>
</gene>
<protein>
    <submittedName>
        <fullName evidence="1">Uncharacterized protein</fullName>
    </submittedName>
</protein>
<sequence>MNCHCVPSVASRSASLEFSADARERRLLSSASAPLNVVAWSLQSIAGMPRLATNRLKAARKAEVEQSLTTSRCMALVDIQTKRAMYPFSASLRGELLFLDIPDPIIPTPGKLPDRKGFQRAVKRESPGIDGESEYPACHPKAGVSLEKIPGLRSGGMERLELQIFFVESLRTE</sequence>
<evidence type="ECO:0000313" key="1">
    <source>
        <dbReference type="EMBL" id="KAL0269075.1"/>
    </source>
</evidence>
<dbReference type="AlphaFoldDB" id="A0AAW2HGY0"/>
<organism evidence="1">
    <name type="scientific">Menopon gallinae</name>
    <name type="common">poultry shaft louse</name>
    <dbReference type="NCBI Taxonomy" id="328185"/>
    <lineage>
        <taxon>Eukaryota</taxon>
        <taxon>Metazoa</taxon>
        <taxon>Ecdysozoa</taxon>
        <taxon>Arthropoda</taxon>
        <taxon>Hexapoda</taxon>
        <taxon>Insecta</taxon>
        <taxon>Pterygota</taxon>
        <taxon>Neoptera</taxon>
        <taxon>Paraneoptera</taxon>
        <taxon>Psocodea</taxon>
        <taxon>Troctomorpha</taxon>
        <taxon>Phthiraptera</taxon>
        <taxon>Amblycera</taxon>
        <taxon>Menoponidae</taxon>
        <taxon>Menopon</taxon>
    </lineage>
</organism>
<proteinExistence type="predicted"/>
<reference evidence="1" key="1">
    <citation type="journal article" date="2024" name="Gigascience">
        <title>Chromosome-level genome of the poultry shaft louse Menopon gallinae provides insight into the host-switching and adaptive evolution of parasitic lice.</title>
        <authorList>
            <person name="Xu Y."/>
            <person name="Ma L."/>
            <person name="Liu S."/>
            <person name="Liang Y."/>
            <person name="Liu Q."/>
            <person name="He Z."/>
            <person name="Tian L."/>
            <person name="Duan Y."/>
            <person name="Cai W."/>
            <person name="Li H."/>
            <person name="Song F."/>
        </authorList>
    </citation>
    <scope>NUCLEOTIDE SEQUENCE</scope>
    <source>
        <strain evidence="1">Cailab_2023a</strain>
    </source>
</reference>